<gene>
    <name evidence="4" type="ORF">DBRI00130_LOCUS21575</name>
</gene>
<evidence type="ECO:0000256" key="1">
    <source>
        <dbReference type="ARBA" id="ARBA00010088"/>
    </source>
</evidence>
<dbReference type="InterPro" id="IPR029058">
    <property type="entry name" value="AB_hydrolase_fold"/>
</dbReference>
<dbReference type="GO" id="GO:0016020">
    <property type="term" value="C:membrane"/>
    <property type="evidence" value="ECO:0007669"/>
    <property type="project" value="TreeGrafter"/>
</dbReference>
<dbReference type="Gene3D" id="3.40.50.1820">
    <property type="entry name" value="alpha/beta hydrolase"/>
    <property type="match status" value="1"/>
</dbReference>
<organism evidence="4">
    <name type="scientific">Ditylum brightwellii</name>
    <dbReference type="NCBI Taxonomy" id="49249"/>
    <lineage>
        <taxon>Eukaryota</taxon>
        <taxon>Sar</taxon>
        <taxon>Stramenopiles</taxon>
        <taxon>Ochrophyta</taxon>
        <taxon>Bacillariophyta</taxon>
        <taxon>Mediophyceae</taxon>
        <taxon>Lithodesmiophycidae</taxon>
        <taxon>Lithodesmiales</taxon>
        <taxon>Lithodesmiaceae</taxon>
        <taxon>Ditylum</taxon>
    </lineage>
</organism>
<evidence type="ECO:0000259" key="3">
    <source>
        <dbReference type="Pfam" id="PF00561"/>
    </source>
</evidence>
<dbReference type="InterPro" id="IPR050266">
    <property type="entry name" value="AB_hydrolase_sf"/>
</dbReference>
<dbReference type="PANTHER" id="PTHR43798">
    <property type="entry name" value="MONOACYLGLYCEROL LIPASE"/>
    <property type="match status" value="1"/>
</dbReference>
<dbReference type="GO" id="GO:0008233">
    <property type="term" value="F:peptidase activity"/>
    <property type="evidence" value="ECO:0007669"/>
    <property type="project" value="InterPro"/>
</dbReference>
<keyword evidence="2" id="KW-0378">Hydrolase</keyword>
<name>A0A6S8R4N8_9STRA</name>
<protein>
    <recommendedName>
        <fullName evidence="3">AB hydrolase-1 domain-containing protein</fullName>
    </recommendedName>
</protein>
<dbReference type="AlphaFoldDB" id="A0A6S8R4N8"/>
<reference evidence="4" key="1">
    <citation type="submission" date="2021-01" db="EMBL/GenBank/DDBJ databases">
        <authorList>
            <person name="Corre E."/>
            <person name="Pelletier E."/>
            <person name="Niang G."/>
            <person name="Scheremetjew M."/>
            <person name="Finn R."/>
            <person name="Kale V."/>
            <person name="Holt S."/>
            <person name="Cochrane G."/>
            <person name="Meng A."/>
            <person name="Brown T."/>
            <person name="Cohen L."/>
        </authorList>
    </citation>
    <scope>NUCLEOTIDE SEQUENCE</scope>
    <source>
        <strain evidence="4">GSO104</strain>
    </source>
</reference>
<dbReference type="PANTHER" id="PTHR43798:SF33">
    <property type="entry name" value="HYDROLASE, PUTATIVE (AFU_ORTHOLOGUE AFUA_2G14860)-RELATED"/>
    <property type="match status" value="1"/>
</dbReference>
<dbReference type="GO" id="GO:0006508">
    <property type="term" value="P:proteolysis"/>
    <property type="evidence" value="ECO:0007669"/>
    <property type="project" value="InterPro"/>
</dbReference>
<evidence type="ECO:0000256" key="2">
    <source>
        <dbReference type="ARBA" id="ARBA00022801"/>
    </source>
</evidence>
<accession>A0A6S8R4N8</accession>
<proteinExistence type="inferred from homology"/>
<evidence type="ECO:0000313" key="4">
    <source>
        <dbReference type="EMBL" id="CAE4619946.1"/>
    </source>
</evidence>
<dbReference type="Pfam" id="PF00561">
    <property type="entry name" value="Abhydrolase_1"/>
    <property type="match status" value="1"/>
</dbReference>
<sequence>MPPNQGLRPSVPFNFHAVDERKVLSAPPKIVRPKRRILSGGFRPPQGFSYLMSNASHNDGYTAVRRTYTPSYISPGDIANEEKKVDTITQGYTLFHKVFRPELLNASEANAPIVVLHGGPSIPSEYLYPMVEHVSPNRSIVFFDQLGCGKSSMPGDINAYSIEKAVDDLEVVLKNLGIRRFHLYGHSYGGILAFEYIKRVAEREANHEHGNKKGCLSVVLSSAPFSIQMVEEETEALLDDLRKSDNDASTLDERFRIKHQCRTKYMPAPLVDAFKHAGTVWKDTSVIQDYVATVPSEQASNMCPALAMRGEHDFVSEKCIAEWRGVFNHDRVEVRTLEGCSHHGLLERGTLYGEILNEFFSKHDQ</sequence>
<feature type="domain" description="AB hydrolase-1" evidence="3">
    <location>
        <begin position="112"/>
        <end position="234"/>
    </location>
</feature>
<dbReference type="EMBL" id="HBNS01027459">
    <property type="protein sequence ID" value="CAE4619946.1"/>
    <property type="molecule type" value="Transcribed_RNA"/>
</dbReference>
<comment type="similarity">
    <text evidence="1">Belongs to the peptidase S33 family.</text>
</comment>
<dbReference type="SUPFAM" id="SSF53474">
    <property type="entry name" value="alpha/beta-Hydrolases"/>
    <property type="match status" value="1"/>
</dbReference>
<dbReference type="InterPro" id="IPR002410">
    <property type="entry name" value="Peptidase_S33"/>
</dbReference>
<dbReference type="PRINTS" id="PR00793">
    <property type="entry name" value="PROAMNOPTASE"/>
</dbReference>
<dbReference type="InterPro" id="IPR000073">
    <property type="entry name" value="AB_hydrolase_1"/>
</dbReference>